<dbReference type="InterPro" id="IPR011990">
    <property type="entry name" value="TPR-like_helical_dom_sf"/>
</dbReference>
<dbReference type="EMBL" id="JBIASD010000004">
    <property type="protein sequence ID" value="MFF3665508.1"/>
    <property type="molecule type" value="Genomic_DNA"/>
</dbReference>
<evidence type="ECO:0000259" key="1">
    <source>
        <dbReference type="PROSITE" id="PS50943"/>
    </source>
</evidence>
<dbReference type="PROSITE" id="PS50943">
    <property type="entry name" value="HTH_CROC1"/>
    <property type="match status" value="1"/>
</dbReference>
<dbReference type="SUPFAM" id="SSF47413">
    <property type="entry name" value="lambda repressor-like DNA-binding domains"/>
    <property type="match status" value="1"/>
</dbReference>
<keyword evidence="3" id="KW-1185">Reference proteome</keyword>
<dbReference type="SMART" id="SM00530">
    <property type="entry name" value="HTH_XRE"/>
    <property type="match status" value="1"/>
</dbReference>
<reference evidence="2 3" key="1">
    <citation type="submission" date="2024-10" db="EMBL/GenBank/DDBJ databases">
        <title>The Natural Products Discovery Center: Release of the First 8490 Sequenced Strains for Exploring Actinobacteria Biosynthetic Diversity.</title>
        <authorList>
            <person name="Kalkreuter E."/>
            <person name="Kautsar S.A."/>
            <person name="Yang D."/>
            <person name="Bader C.D."/>
            <person name="Teijaro C.N."/>
            <person name="Fluegel L."/>
            <person name="Davis C.M."/>
            <person name="Simpson J.R."/>
            <person name="Lauterbach L."/>
            <person name="Steele A.D."/>
            <person name="Gui C."/>
            <person name="Meng S."/>
            <person name="Li G."/>
            <person name="Viehrig K."/>
            <person name="Ye F."/>
            <person name="Su P."/>
            <person name="Kiefer A.F."/>
            <person name="Nichols A."/>
            <person name="Cepeda A.J."/>
            <person name="Yan W."/>
            <person name="Fan B."/>
            <person name="Jiang Y."/>
            <person name="Adhikari A."/>
            <person name="Zheng C.-J."/>
            <person name="Schuster L."/>
            <person name="Cowan T.M."/>
            <person name="Smanski M.J."/>
            <person name="Chevrette M.G."/>
            <person name="De Carvalho L.P.S."/>
            <person name="Shen B."/>
        </authorList>
    </citation>
    <scope>NUCLEOTIDE SEQUENCE [LARGE SCALE GENOMIC DNA]</scope>
    <source>
        <strain evidence="2 3">NPDC002173</strain>
    </source>
</reference>
<dbReference type="SUPFAM" id="SSF48452">
    <property type="entry name" value="TPR-like"/>
    <property type="match status" value="1"/>
</dbReference>
<dbReference type="Proteomes" id="UP001602013">
    <property type="component" value="Unassembled WGS sequence"/>
</dbReference>
<evidence type="ECO:0000313" key="2">
    <source>
        <dbReference type="EMBL" id="MFF3665508.1"/>
    </source>
</evidence>
<dbReference type="InterPro" id="IPR001387">
    <property type="entry name" value="Cro/C1-type_HTH"/>
</dbReference>
<dbReference type="CDD" id="cd00093">
    <property type="entry name" value="HTH_XRE"/>
    <property type="match status" value="1"/>
</dbReference>
<dbReference type="Pfam" id="PF13560">
    <property type="entry name" value="HTH_31"/>
    <property type="match status" value="1"/>
</dbReference>
<protein>
    <submittedName>
        <fullName evidence="2">Multiprotein-bridging factor 1 family protein</fullName>
    </submittedName>
</protein>
<comment type="caution">
    <text evidence="2">The sequence shown here is derived from an EMBL/GenBank/DDBJ whole genome shotgun (WGS) entry which is preliminary data.</text>
</comment>
<organism evidence="2 3">
    <name type="scientific">Microtetraspora malaysiensis</name>
    <dbReference type="NCBI Taxonomy" id="161358"/>
    <lineage>
        <taxon>Bacteria</taxon>
        <taxon>Bacillati</taxon>
        <taxon>Actinomycetota</taxon>
        <taxon>Actinomycetes</taxon>
        <taxon>Streptosporangiales</taxon>
        <taxon>Streptosporangiaceae</taxon>
        <taxon>Microtetraspora</taxon>
    </lineage>
</organism>
<dbReference type="Gene3D" id="1.10.260.40">
    <property type="entry name" value="lambda repressor-like DNA-binding domains"/>
    <property type="match status" value="1"/>
</dbReference>
<feature type="domain" description="HTH cro/C1-type" evidence="1">
    <location>
        <begin position="16"/>
        <end position="69"/>
    </location>
</feature>
<dbReference type="RefSeq" id="WP_387409519.1">
    <property type="nucleotide sequence ID" value="NZ_JBIASD010000004.1"/>
</dbReference>
<name>A0ABW6SKV2_9ACTN</name>
<accession>A0ABW6SKV2</accession>
<sequence length="450" mass="49098">MHEHTGTAAHIFGVALRHLRNEAGLSQRELGKRALYDHSRISRAEQGEILIPAEQVKALDNVLEAGGLLLALRQAADATHSITPVPAATGVHDGEPVMLDMQTPDGRMVRVTLSRRQFAQLLASGTLASVLPALGDAEQAQRVARAIDRPSRLDGQVIDYFRRVLAEHYTADKMLGPKSLLRPVLAQIEVLDELRRGASTRHTEPLLRVLAQYGEMAGWLQQDLGNLASAMDWTRRAAEWAQCAGDNQMAAYMLVRQSNIGCLTDDHAAVVHLAAAARRAPGLEPKLAALAAQQQARGLAMLGEYEECFTLLDRAAETLRDHPEVSTPHVPVYLHHYDLDALQEQSAVCYRAAGRAEAAVDILEEKIGKLPQNLARDRGHLKAKLAVAVVQSPQADADRAAQLGQEALRVAEQTGSARIRRELRALDAGLLQRWPGHSSARDFHEALALA</sequence>
<dbReference type="InterPro" id="IPR010982">
    <property type="entry name" value="Lambda_DNA-bd_dom_sf"/>
</dbReference>
<gene>
    <name evidence="2" type="ORF">ACFYXI_07925</name>
</gene>
<proteinExistence type="predicted"/>
<evidence type="ECO:0000313" key="3">
    <source>
        <dbReference type="Proteomes" id="UP001602013"/>
    </source>
</evidence>